<evidence type="ECO:0000313" key="2">
    <source>
        <dbReference type="Proteomes" id="UP000005926"/>
    </source>
</evidence>
<comment type="caution">
    <text evidence="1">The sequence shown here is derived from an EMBL/GenBank/DDBJ whole genome shotgun (WGS) entry which is preliminary data.</text>
</comment>
<protein>
    <submittedName>
        <fullName evidence="1">Uncharacterized protein</fullName>
    </submittedName>
</protein>
<dbReference type="AlphaFoldDB" id="C8NHZ0"/>
<proteinExistence type="predicted"/>
<evidence type="ECO:0000313" key="1">
    <source>
        <dbReference type="EMBL" id="EEW36803.1"/>
    </source>
</evidence>
<reference evidence="1 2" key="1">
    <citation type="submission" date="2009-08" db="EMBL/GenBank/DDBJ databases">
        <authorList>
            <person name="Muzny D."/>
            <person name="Qin X."/>
            <person name="Deng J."/>
            <person name="Jiang H."/>
            <person name="Liu Y."/>
            <person name="Qu J."/>
            <person name="Song X.-Z."/>
            <person name="Zhang L."/>
            <person name="Thornton R."/>
            <person name="Coyle M."/>
            <person name="Francisco L."/>
            <person name="Jackson L."/>
            <person name="Javaid M."/>
            <person name="Korchina V."/>
            <person name="Kovar C."/>
            <person name="Mata R."/>
            <person name="Mathew T."/>
            <person name="Ngo R."/>
            <person name="Nguyen L."/>
            <person name="Nguyen N."/>
            <person name="Okwuonu G."/>
            <person name="Ongeri F."/>
            <person name="Pham C."/>
            <person name="Simmons D."/>
            <person name="Wilczek-Boney K."/>
            <person name="Hale W."/>
            <person name="Jakkamsetti A."/>
            <person name="Pham P."/>
            <person name="Ruth R."/>
            <person name="San Lucas F."/>
            <person name="Warren J."/>
            <person name="Zhang J."/>
            <person name="Zhao Z."/>
            <person name="Zhou C."/>
            <person name="Zhu D."/>
            <person name="Lee S."/>
            <person name="Bess C."/>
            <person name="Blankenburg K."/>
            <person name="Forbes L."/>
            <person name="Fu Q."/>
            <person name="Gubbala S."/>
            <person name="Hirani K."/>
            <person name="Jayaseelan J.C."/>
            <person name="Lara F."/>
            <person name="Munidasa M."/>
            <person name="Palculict T."/>
            <person name="Patil S."/>
            <person name="Pu L.-L."/>
            <person name="Saada N."/>
            <person name="Tang L."/>
            <person name="Weissenberger G."/>
            <person name="Zhu Y."/>
            <person name="Hemphill L."/>
            <person name="Shang Y."/>
            <person name="Youmans B."/>
            <person name="Ayvaz T."/>
            <person name="Ross M."/>
            <person name="Santibanez J."/>
            <person name="Aqrawi P."/>
            <person name="Gross S."/>
            <person name="Joshi V."/>
            <person name="Fowler G."/>
            <person name="Nazareth L."/>
            <person name="Reid J."/>
            <person name="Worley K."/>
            <person name="Petrosino J."/>
            <person name="Highlander S."/>
            <person name="Gibbs R."/>
        </authorList>
    </citation>
    <scope>NUCLEOTIDE SEQUENCE [LARGE SCALE GENOMIC DNA]</scope>
    <source>
        <strain evidence="1 2">ATCC 49175</strain>
    </source>
</reference>
<sequence>MEKITIQKVRNEYYEIWNTVKEFIKQEFPEASIGSNFADIIYGNIKLSIIQKDGGFGAVHFFNGLIVSNFQIDNVVDLMKHIELEVAYKNALSQSVDKAR</sequence>
<organism evidence="1 2">
    <name type="scientific">Granulicatella adiacens ATCC 49175</name>
    <dbReference type="NCBI Taxonomy" id="638301"/>
    <lineage>
        <taxon>Bacteria</taxon>
        <taxon>Bacillati</taxon>
        <taxon>Bacillota</taxon>
        <taxon>Bacilli</taxon>
        <taxon>Lactobacillales</taxon>
        <taxon>Carnobacteriaceae</taxon>
        <taxon>Granulicatella</taxon>
    </lineage>
</organism>
<keyword evidence="2" id="KW-1185">Reference proteome</keyword>
<gene>
    <name evidence="1" type="ORF">HMPREF0444_1535</name>
</gene>
<accession>C8NHZ0</accession>
<dbReference type="GeneID" id="78412274"/>
<dbReference type="EMBL" id="ACKZ01000021">
    <property type="protein sequence ID" value="EEW36803.1"/>
    <property type="molecule type" value="Genomic_DNA"/>
</dbReference>
<dbReference type="HOGENOM" id="CLU_2301856_0_0_9"/>
<dbReference type="RefSeq" id="WP_005608142.1">
    <property type="nucleotide sequence ID" value="NZ_CP102283.1"/>
</dbReference>
<dbReference type="Proteomes" id="UP000005926">
    <property type="component" value="Unassembled WGS sequence"/>
</dbReference>
<name>C8NHZ0_9LACT</name>